<dbReference type="OrthoDB" id="413520at2759"/>
<dbReference type="InterPro" id="IPR019410">
    <property type="entry name" value="Methyltransf_16"/>
</dbReference>
<evidence type="ECO:0000313" key="2">
    <source>
        <dbReference type="Proteomes" id="UP000186817"/>
    </source>
</evidence>
<organism evidence="1 2">
    <name type="scientific">Symbiodinium microadriaticum</name>
    <name type="common">Dinoflagellate</name>
    <name type="synonym">Zooxanthella microadriatica</name>
    <dbReference type="NCBI Taxonomy" id="2951"/>
    <lineage>
        <taxon>Eukaryota</taxon>
        <taxon>Sar</taxon>
        <taxon>Alveolata</taxon>
        <taxon>Dinophyceae</taxon>
        <taxon>Suessiales</taxon>
        <taxon>Symbiodiniaceae</taxon>
        <taxon>Symbiodinium</taxon>
    </lineage>
</organism>
<dbReference type="PANTHER" id="PTHR14614:SF132">
    <property type="entry name" value="PROTEIN-LYSINE METHYLTRANSFERASE C42C1.13"/>
    <property type="match status" value="1"/>
</dbReference>
<keyword evidence="2" id="KW-1185">Reference proteome</keyword>
<reference evidence="1 2" key="1">
    <citation type="submission" date="2016-02" db="EMBL/GenBank/DDBJ databases">
        <title>Genome analysis of coral dinoflagellate symbionts highlights evolutionary adaptations to a symbiotic lifestyle.</title>
        <authorList>
            <person name="Aranda M."/>
            <person name="Li Y."/>
            <person name="Liew Y.J."/>
            <person name="Baumgarten S."/>
            <person name="Simakov O."/>
            <person name="Wilson M."/>
            <person name="Piel J."/>
            <person name="Ashoor H."/>
            <person name="Bougouffa S."/>
            <person name="Bajic V.B."/>
            <person name="Ryu T."/>
            <person name="Ravasi T."/>
            <person name="Bayer T."/>
            <person name="Micklem G."/>
            <person name="Kim H."/>
            <person name="Bhak J."/>
            <person name="Lajeunesse T.C."/>
            <person name="Voolstra C.R."/>
        </authorList>
    </citation>
    <scope>NUCLEOTIDE SEQUENCE [LARGE SCALE GENOMIC DNA]</scope>
    <source>
        <strain evidence="1 2">CCMP2467</strain>
    </source>
</reference>
<evidence type="ECO:0000313" key="1">
    <source>
        <dbReference type="EMBL" id="OLQ15065.1"/>
    </source>
</evidence>
<dbReference type="SUPFAM" id="SSF53335">
    <property type="entry name" value="S-adenosyl-L-methionine-dependent methyltransferases"/>
    <property type="match status" value="1"/>
</dbReference>
<dbReference type="Gene3D" id="3.40.50.150">
    <property type="entry name" value="Vaccinia Virus protein VP39"/>
    <property type="match status" value="1"/>
</dbReference>
<keyword evidence="1" id="KW-0489">Methyltransferase</keyword>
<dbReference type="EMBL" id="LSRX01000007">
    <property type="protein sequence ID" value="OLQ15065.1"/>
    <property type="molecule type" value="Genomic_DNA"/>
</dbReference>
<protein>
    <submittedName>
        <fullName evidence="1">Protein N-lysine methyltransferase METTL21A</fullName>
    </submittedName>
</protein>
<comment type="caution">
    <text evidence="1">The sequence shown here is derived from an EMBL/GenBank/DDBJ whole genome shotgun (WGS) entry which is preliminary data.</text>
</comment>
<dbReference type="Pfam" id="PF10294">
    <property type="entry name" value="Methyltransf_16"/>
    <property type="match status" value="1"/>
</dbReference>
<dbReference type="GO" id="GO:0008168">
    <property type="term" value="F:methyltransferase activity"/>
    <property type="evidence" value="ECO:0007669"/>
    <property type="project" value="UniProtKB-KW"/>
</dbReference>
<gene>
    <name evidence="1" type="primary">mettl21a</name>
    <name evidence="1" type="ORF">AK812_SmicGene686</name>
</gene>
<dbReference type="Proteomes" id="UP000186817">
    <property type="component" value="Unassembled WGS sequence"/>
</dbReference>
<accession>A0A1Q9F5T8</accession>
<proteinExistence type="predicted"/>
<dbReference type="AlphaFoldDB" id="A0A1Q9F5T8"/>
<keyword evidence="1" id="KW-0808">Transferase</keyword>
<dbReference type="PANTHER" id="PTHR14614">
    <property type="entry name" value="HEPATOCELLULAR CARCINOMA-ASSOCIATED ANTIGEN"/>
    <property type="match status" value="1"/>
</dbReference>
<dbReference type="GO" id="GO:0032259">
    <property type="term" value="P:methylation"/>
    <property type="evidence" value="ECO:0007669"/>
    <property type="project" value="UniProtKB-KW"/>
</dbReference>
<sequence>MEELRQANIADLRTNFLLARKHQRAFEREVCEPINAALRRDESPSQPGPAQASVMSLPAAQELLATVGEPRICEDFQQIRSVLRALEGRAASEEYGGLDGLFEEEQSDFMVSVFRFRESVFRTLRLNFRCFWPREVQTETWLEELKDLSGSTLPVQLETKEPLFMEASGKLDFSLRIHLRGLEVPGPVMLRLGLTKHAAGGCLHVAAGALERPLLPVLSPPFLLRPAAPGRGDDGGSDLPDPARLSLEQCRLVEVPGCGLAECRGDLGIGGGVWDGGLVLLEYLAHPAQRPRLEGRRVLELGSGTGLVGLGCALLGAQVLLTDLPDVTSLLDWPDMKQKDFNVALNRARRSGLERVQVQAHEWGTDVAALEPAALEVVIMADLIYDVEPSKQLILNLSAPIVSIATLAAANPSICFLLAFRPRNIEDPDFFRELSGHFRIDQAEDFGGELRVRVYEAALHELQVQMGEVHSIIEGSGLLGKELCYLQPVVEITSLA</sequence>
<name>A0A1Q9F5T8_SYMMI</name>
<dbReference type="InterPro" id="IPR029063">
    <property type="entry name" value="SAM-dependent_MTases_sf"/>
</dbReference>